<protein>
    <submittedName>
        <fullName evidence="1">Uncharacterized protein</fullName>
    </submittedName>
</protein>
<sequence length="296" mass="33097">MVSTRSQRVKDEAADRAEAQVAATPVKCFSQCHVKEDAVSPYESLRLSRIAENQARMAALGVKGKAAGLAAFFKVTRTSSMAARKPVQLALFTRRSERIRCKTPAIMLDVDEDVRLRSKKTNRLSALATPNNDDLKILEISPVLMAQRCNSRGRGSLYDAIIGICCHFCRQKKLCGEEDCERCGNRDISKPCQGKTNCSKCNSAIGIFCRACLKVRYGEELEDVKRNPKWMCPHCFEAEGLDPFWICNSSICLTRRKLLPTGIAIFEARLQGFESVAHYLRDKLKKREGKGLSRGL</sequence>
<evidence type="ECO:0000313" key="2">
    <source>
        <dbReference type="Proteomes" id="UP001162992"/>
    </source>
</evidence>
<dbReference type="EMBL" id="CM055099">
    <property type="protein sequence ID" value="KAJ7546665.1"/>
    <property type="molecule type" value="Genomic_DNA"/>
</dbReference>
<accession>A0ACC2CXS2</accession>
<organism evidence="1 2">
    <name type="scientific">Diphasiastrum complanatum</name>
    <name type="common">Issler's clubmoss</name>
    <name type="synonym">Lycopodium complanatum</name>
    <dbReference type="NCBI Taxonomy" id="34168"/>
    <lineage>
        <taxon>Eukaryota</taxon>
        <taxon>Viridiplantae</taxon>
        <taxon>Streptophyta</taxon>
        <taxon>Embryophyta</taxon>
        <taxon>Tracheophyta</taxon>
        <taxon>Lycopodiopsida</taxon>
        <taxon>Lycopodiales</taxon>
        <taxon>Lycopodiaceae</taxon>
        <taxon>Lycopodioideae</taxon>
        <taxon>Diphasiastrum</taxon>
    </lineage>
</organism>
<dbReference type="Proteomes" id="UP001162992">
    <property type="component" value="Chromosome 8"/>
</dbReference>
<proteinExistence type="predicted"/>
<name>A0ACC2CXS2_DIPCM</name>
<gene>
    <name evidence="1" type="ORF">O6H91_08G049600</name>
</gene>
<keyword evidence="2" id="KW-1185">Reference proteome</keyword>
<evidence type="ECO:0000313" key="1">
    <source>
        <dbReference type="EMBL" id="KAJ7546665.1"/>
    </source>
</evidence>
<reference evidence="2" key="1">
    <citation type="journal article" date="2024" name="Proc. Natl. Acad. Sci. U.S.A.">
        <title>Extraordinary preservation of gene collinearity over three hundred million years revealed in homosporous lycophytes.</title>
        <authorList>
            <person name="Li C."/>
            <person name="Wickell D."/>
            <person name="Kuo L.Y."/>
            <person name="Chen X."/>
            <person name="Nie B."/>
            <person name="Liao X."/>
            <person name="Peng D."/>
            <person name="Ji J."/>
            <person name="Jenkins J."/>
            <person name="Williams M."/>
            <person name="Shu S."/>
            <person name="Plott C."/>
            <person name="Barry K."/>
            <person name="Rajasekar S."/>
            <person name="Grimwood J."/>
            <person name="Han X."/>
            <person name="Sun S."/>
            <person name="Hou Z."/>
            <person name="He W."/>
            <person name="Dai G."/>
            <person name="Sun C."/>
            <person name="Schmutz J."/>
            <person name="Leebens-Mack J.H."/>
            <person name="Li F.W."/>
            <person name="Wang L."/>
        </authorList>
    </citation>
    <scope>NUCLEOTIDE SEQUENCE [LARGE SCALE GENOMIC DNA]</scope>
    <source>
        <strain evidence="2">cv. PW_Plant_1</strain>
    </source>
</reference>
<comment type="caution">
    <text evidence="1">The sequence shown here is derived from an EMBL/GenBank/DDBJ whole genome shotgun (WGS) entry which is preliminary data.</text>
</comment>